<keyword evidence="12" id="KW-1185">Reference proteome</keyword>
<protein>
    <recommendedName>
        <fullName evidence="9">Type-5 uracil-DNA glycosylase</fullName>
    </recommendedName>
</protein>
<evidence type="ECO:0000256" key="8">
    <source>
        <dbReference type="ARBA" id="ARBA00023779"/>
    </source>
</evidence>
<dbReference type="InterPro" id="IPR036895">
    <property type="entry name" value="Uracil-DNA_glycosylase-like_sf"/>
</dbReference>
<evidence type="ECO:0000256" key="2">
    <source>
        <dbReference type="ARBA" id="ARBA00022723"/>
    </source>
</evidence>
<keyword evidence="4" id="KW-0378">Hydrolase</keyword>
<dbReference type="SUPFAM" id="SSF52141">
    <property type="entry name" value="Uracil-DNA glycosylase-like"/>
    <property type="match status" value="1"/>
</dbReference>
<dbReference type="SMART" id="SM00987">
    <property type="entry name" value="UreE_C"/>
    <property type="match status" value="1"/>
</dbReference>
<reference evidence="11 12" key="1">
    <citation type="submission" date="2016-10" db="EMBL/GenBank/DDBJ databases">
        <authorList>
            <person name="de Groot N.N."/>
        </authorList>
    </citation>
    <scope>NUCLEOTIDE SEQUENCE [LARGE SCALE GENOMIC DNA]</scope>
    <source>
        <strain evidence="11 12">NE2</strain>
    </source>
</reference>
<keyword evidence="2" id="KW-0479">Metal-binding</keyword>
<dbReference type="InterPro" id="IPR044147">
    <property type="entry name" value="UdgB-like"/>
</dbReference>
<dbReference type="Gene3D" id="3.40.470.10">
    <property type="entry name" value="Uracil-DNA glycosylase-like domain"/>
    <property type="match status" value="1"/>
</dbReference>
<evidence type="ECO:0000256" key="3">
    <source>
        <dbReference type="ARBA" id="ARBA00022763"/>
    </source>
</evidence>
<sequence>MNRTQASPARGAERDSSEPGVDCLLCPRLVELRAANRAAEPEWHNAPVPNFGRRRSRLLIVGLAPGQRGANRTGRPFTGDFAGDLLYETLLAYGFAKGRYEARADDNLRLNDCVITNAVRCVPPQNKPTPQEISTCRRFLRASIDSLPDLVAIVALGRVAHESVLRALGLKLAGFPFAHGAEHVLTDSVMDRPRSALSLFDSYHCSRYNTNTGVLTPQMFRAVFASLREKLDRSSIFRSE</sequence>
<keyword evidence="1" id="KW-0004">4Fe-4S</keyword>
<dbReference type="InterPro" id="IPR051536">
    <property type="entry name" value="UDG_Type-4/5"/>
</dbReference>
<evidence type="ECO:0000256" key="9">
    <source>
        <dbReference type="ARBA" id="ARBA00023887"/>
    </source>
</evidence>
<dbReference type="Pfam" id="PF03167">
    <property type="entry name" value="UDG"/>
    <property type="match status" value="1"/>
</dbReference>
<evidence type="ECO:0000259" key="10">
    <source>
        <dbReference type="SMART" id="SM00986"/>
    </source>
</evidence>
<dbReference type="PANTHER" id="PTHR33693">
    <property type="entry name" value="TYPE-5 URACIL-DNA GLYCOSYLASE"/>
    <property type="match status" value="1"/>
</dbReference>
<keyword evidence="3" id="KW-0227">DNA damage</keyword>
<keyword evidence="6" id="KW-0411">Iron-sulfur</keyword>
<dbReference type="RefSeq" id="WP_091684566.1">
    <property type="nucleotide sequence ID" value="NZ_FOSN01000012.1"/>
</dbReference>
<dbReference type="STRING" id="1612308.SAMN05444581_112106"/>
<evidence type="ECO:0000256" key="1">
    <source>
        <dbReference type="ARBA" id="ARBA00022485"/>
    </source>
</evidence>
<keyword evidence="5" id="KW-0408">Iron</keyword>
<evidence type="ECO:0000256" key="4">
    <source>
        <dbReference type="ARBA" id="ARBA00022801"/>
    </source>
</evidence>
<comment type="similarity">
    <text evidence="8">Belongs to the uracil-DNA glycosylase (UDG) superfamily. Type 5 (UDGb) family.</text>
</comment>
<proteinExistence type="inferred from homology"/>
<dbReference type="Proteomes" id="UP000198755">
    <property type="component" value="Unassembled WGS sequence"/>
</dbReference>
<dbReference type="GO" id="GO:0004844">
    <property type="term" value="F:uracil DNA N-glycosylase activity"/>
    <property type="evidence" value="ECO:0007669"/>
    <property type="project" value="InterPro"/>
</dbReference>
<evidence type="ECO:0000313" key="11">
    <source>
        <dbReference type="EMBL" id="SFK62671.1"/>
    </source>
</evidence>
<keyword evidence="7" id="KW-0234">DNA repair</keyword>
<dbReference type="GO" id="GO:0051539">
    <property type="term" value="F:4 iron, 4 sulfur cluster binding"/>
    <property type="evidence" value="ECO:0007669"/>
    <property type="project" value="UniProtKB-KW"/>
</dbReference>
<accession>A0A1I4B3N9</accession>
<dbReference type="AlphaFoldDB" id="A0A1I4B3N9"/>
<evidence type="ECO:0000256" key="7">
    <source>
        <dbReference type="ARBA" id="ARBA00023204"/>
    </source>
</evidence>
<gene>
    <name evidence="11" type="ORF">SAMN05444581_112106</name>
</gene>
<evidence type="ECO:0000313" key="12">
    <source>
        <dbReference type="Proteomes" id="UP000198755"/>
    </source>
</evidence>
<name>A0A1I4B3N9_9HYPH</name>
<dbReference type="SMART" id="SM00986">
    <property type="entry name" value="UDG"/>
    <property type="match status" value="1"/>
</dbReference>
<dbReference type="CDD" id="cd10031">
    <property type="entry name" value="UDG-F5_TTUDGB_like"/>
    <property type="match status" value="1"/>
</dbReference>
<dbReference type="GO" id="GO:0046872">
    <property type="term" value="F:metal ion binding"/>
    <property type="evidence" value="ECO:0007669"/>
    <property type="project" value="UniProtKB-KW"/>
</dbReference>
<organism evidence="11 12">
    <name type="scientific">Methylocapsa palsarum</name>
    <dbReference type="NCBI Taxonomy" id="1612308"/>
    <lineage>
        <taxon>Bacteria</taxon>
        <taxon>Pseudomonadati</taxon>
        <taxon>Pseudomonadota</taxon>
        <taxon>Alphaproteobacteria</taxon>
        <taxon>Hyphomicrobiales</taxon>
        <taxon>Beijerinckiaceae</taxon>
        <taxon>Methylocapsa</taxon>
    </lineage>
</organism>
<dbReference type="EMBL" id="FOSN01000012">
    <property type="protein sequence ID" value="SFK62671.1"/>
    <property type="molecule type" value="Genomic_DNA"/>
</dbReference>
<evidence type="ECO:0000256" key="5">
    <source>
        <dbReference type="ARBA" id="ARBA00023004"/>
    </source>
</evidence>
<evidence type="ECO:0000256" key="6">
    <source>
        <dbReference type="ARBA" id="ARBA00023014"/>
    </source>
</evidence>
<dbReference type="PANTHER" id="PTHR33693:SF3">
    <property type="entry name" value="TYPE-5 URACIL-DNA GLYCOSYLASE"/>
    <property type="match status" value="1"/>
</dbReference>
<dbReference type="GO" id="GO:0033958">
    <property type="term" value="F:DNA-deoxyinosine glycosylase activity"/>
    <property type="evidence" value="ECO:0007669"/>
    <property type="project" value="InterPro"/>
</dbReference>
<dbReference type="InterPro" id="IPR005122">
    <property type="entry name" value="Uracil-DNA_glycosylase-like"/>
</dbReference>
<dbReference type="OrthoDB" id="9787663at2"/>
<dbReference type="GO" id="GO:0006284">
    <property type="term" value="P:base-excision repair"/>
    <property type="evidence" value="ECO:0007669"/>
    <property type="project" value="InterPro"/>
</dbReference>
<feature type="domain" description="Uracil-DNA glycosylase-like" evidence="10">
    <location>
        <begin position="49"/>
        <end position="224"/>
    </location>
</feature>